<feature type="domain" description="Flavodoxin-like fold" evidence="3">
    <location>
        <begin position="1"/>
        <end position="135"/>
    </location>
</feature>
<dbReference type="Proteomes" id="UP000033514">
    <property type="component" value="Unassembled WGS sequence"/>
</dbReference>
<dbReference type="InterPro" id="IPR029039">
    <property type="entry name" value="Flavoprotein-like_sf"/>
</dbReference>
<reference evidence="4 5" key="1">
    <citation type="submission" date="2015-03" db="EMBL/GenBank/DDBJ databases">
        <authorList>
            <person name="Hassan Y.I."/>
            <person name="Lepp D."/>
            <person name="Zhou T."/>
        </authorList>
    </citation>
    <scope>NUCLEOTIDE SEQUENCE [LARGE SCALE GENOMIC DNA]</scope>
    <source>
        <strain evidence="4 5">GH2-10</strain>
    </source>
</reference>
<dbReference type="GO" id="GO:0003955">
    <property type="term" value="F:NAD(P)H dehydrogenase (quinone) activity"/>
    <property type="evidence" value="ECO:0007669"/>
    <property type="project" value="TreeGrafter"/>
</dbReference>
<comment type="caution">
    <text evidence="4">The sequence shown here is derived from an EMBL/GenBank/DDBJ whole genome shotgun (WGS) entry which is preliminary data.</text>
</comment>
<protein>
    <recommendedName>
        <fullName evidence="3">Flavodoxin-like fold domain-containing protein</fullName>
    </recommendedName>
</protein>
<evidence type="ECO:0000313" key="5">
    <source>
        <dbReference type="Proteomes" id="UP000033514"/>
    </source>
</evidence>
<proteinExistence type="inferred from homology"/>
<evidence type="ECO:0000313" key="4">
    <source>
        <dbReference type="EMBL" id="KKB77860.1"/>
    </source>
</evidence>
<accession>A0A0F5L6J1</accession>
<dbReference type="InterPro" id="IPR003680">
    <property type="entry name" value="Flavodoxin_fold"/>
</dbReference>
<dbReference type="AlphaFoldDB" id="A0A0F5L6J1"/>
<dbReference type="PANTHER" id="PTHR10204">
    <property type="entry name" value="NAD P H OXIDOREDUCTASE-RELATED"/>
    <property type="match status" value="1"/>
</dbReference>
<dbReference type="InterPro" id="IPR051545">
    <property type="entry name" value="NAD(P)H_dehydrogenase_qn"/>
</dbReference>
<evidence type="ECO:0000259" key="3">
    <source>
        <dbReference type="Pfam" id="PF02525"/>
    </source>
</evidence>
<gene>
    <name evidence="4" type="ORF">VW35_14535</name>
</gene>
<comment type="similarity">
    <text evidence="1">Belongs to the NAD(P)H dehydrogenase (quinone) family.</text>
</comment>
<name>A0A0F5L6J1_9HYPH</name>
<dbReference type="RefSeq" id="WP_046143780.1">
    <property type="nucleotide sequence ID" value="NZ_LAJG01000024.1"/>
</dbReference>
<dbReference type="Pfam" id="PF02525">
    <property type="entry name" value="Flavodoxin_2"/>
    <property type="match status" value="1"/>
</dbReference>
<keyword evidence="5" id="KW-1185">Reference proteome</keyword>
<dbReference type="GO" id="GO:0005829">
    <property type="term" value="C:cytosol"/>
    <property type="evidence" value="ECO:0007669"/>
    <property type="project" value="TreeGrafter"/>
</dbReference>
<dbReference type="EMBL" id="LAJG01000024">
    <property type="protein sequence ID" value="KKB77860.1"/>
    <property type="molecule type" value="Genomic_DNA"/>
</dbReference>
<evidence type="ECO:0000256" key="1">
    <source>
        <dbReference type="ARBA" id="ARBA00006252"/>
    </source>
</evidence>
<sequence length="197" mass="21899">MRIHLVQCHPLPDSLNAHLAGCIAQWLGERGHAVDRLDLYALGFSPALTIEERRAYAADPLTLPDVALLQERLKAAEHLILVFPTWWFSMPAMLKGWFDRVWAPGFAYAQGTPITPLLTNLKSVTVVTTLGSPWWIDRLVMLRPVRKILKTALVRVCAPQAKFAMLALYEAESVTAERLSGFEAQIGKLLAKSVGQS</sequence>
<evidence type="ECO:0000256" key="2">
    <source>
        <dbReference type="ARBA" id="ARBA00023002"/>
    </source>
</evidence>
<dbReference type="SUPFAM" id="SSF52218">
    <property type="entry name" value="Flavoproteins"/>
    <property type="match status" value="1"/>
</dbReference>
<organism evidence="4 5">
    <name type="scientific">Devosia soli</name>
    <dbReference type="NCBI Taxonomy" id="361041"/>
    <lineage>
        <taxon>Bacteria</taxon>
        <taxon>Pseudomonadati</taxon>
        <taxon>Pseudomonadota</taxon>
        <taxon>Alphaproteobacteria</taxon>
        <taxon>Hyphomicrobiales</taxon>
        <taxon>Devosiaceae</taxon>
        <taxon>Devosia</taxon>
    </lineage>
</organism>
<keyword evidence="2" id="KW-0560">Oxidoreductase</keyword>
<dbReference type="PATRIC" id="fig|361041.3.peg.2296"/>
<dbReference type="PANTHER" id="PTHR10204:SF34">
    <property type="entry name" value="NAD(P)H DEHYDROGENASE [QUINONE] 1 ISOFORM 1"/>
    <property type="match status" value="1"/>
</dbReference>
<dbReference type="STRING" id="361041.VW35_14535"/>
<dbReference type="Gene3D" id="3.40.50.360">
    <property type="match status" value="1"/>
</dbReference>
<dbReference type="OrthoDB" id="9798454at2"/>